<reference evidence="1 2" key="1">
    <citation type="journal article" date="2019" name="Mol. Ecol. Resour.">
        <title>Chromosome-level genome assembly of Triplophysa tibetana, a fish adapted to the harsh high-altitude environment of the Tibetan Plateau.</title>
        <authorList>
            <person name="Yang X."/>
            <person name="Liu H."/>
            <person name="Ma Z."/>
            <person name="Zou Y."/>
            <person name="Zou M."/>
            <person name="Mao Y."/>
            <person name="Li X."/>
            <person name="Wang H."/>
            <person name="Chen T."/>
            <person name="Wang W."/>
            <person name="Yang R."/>
        </authorList>
    </citation>
    <scope>NUCLEOTIDE SEQUENCE [LARGE SCALE GENOMIC DNA]</scope>
    <source>
        <strain evidence="1">TTIB1903HZAU</strain>
        <tissue evidence="1">Muscle</tissue>
    </source>
</reference>
<protein>
    <submittedName>
        <fullName evidence="1">Menin</fullName>
    </submittedName>
</protein>
<evidence type="ECO:0000313" key="2">
    <source>
        <dbReference type="Proteomes" id="UP000324632"/>
    </source>
</evidence>
<keyword evidence="2" id="KW-1185">Reference proteome</keyword>
<proteinExistence type="predicted"/>
<dbReference type="Proteomes" id="UP000324632">
    <property type="component" value="Chromosome 3"/>
</dbReference>
<accession>A0A5A9PMF6</accession>
<sequence>MTSFPPFLKRLHPLLKVEKRLRGQERTIPNRWLPYLPFMTQSVLLAYYGFMMGSANGRREVLHQCFM</sequence>
<comment type="caution">
    <text evidence="1">The sequence shown here is derived from an EMBL/GenBank/DDBJ whole genome shotgun (WGS) entry which is preliminary data.</text>
</comment>
<dbReference type="EMBL" id="SOYY01000003">
    <property type="protein sequence ID" value="KAA0723008.1"/>
    <property type="molecule type" value="Genomic_DNA"/>
</dbReference>
<gene>
    <name evidence="1" type="ORF">E1301_Tti023634</name>
</gene>
<evidence type="ECO:0000313" key="1">
    <source>
        <dbReference type="EMBL" id="KAA0723008.1"/>
    </source>
</evidence>
<dbReference type="AlphaFoldDB" id="A0A5A9PMF6"/>
<organism evidence="1 2">
    <name type="scientific">Triplophysa tibetana</name>
    <dbReference type="NCBI Taxonomy" id="1572043"/>
    <lineage>
        <taxon>Eukaryota</taxon>
        <taxon>Metazoa</taxon>
        <taxon>Chordata</taxon>
        <taxon>Craniata</taxon>
        <taxon>Vertebrata</taxon>
        <taxon>Euteleostomi</taxon>
        <taxon>Actinopterygii</taxon>
        <taxon>Neopterygii</taxon>
        <taxon>Teleostei</taxon>
        <taxon>Ostariophysi</taxon>
        <taxon>Cypriniformes</taxon>
        <taxon>Nemacheilidae</taxon>
        <taxon>Triplophysa</taxon>
    </lineage>
</organism>
<name>A0A5A9PMF6_9TELE</name>